<proteinExistence type="predicted"/>
<dbReference type="Pfam" id="PF13855">
    <property type="entry name" value="LRR_8"/>
    <property type="match status" value="2"/>
</dbReference>
<dbReference type="InterPro" id="IPR050715">
    <property type="entry name" value="LRR-SigEffector_domain"/>
</dbReference>
<dbReference type="EMBL" id="JAEPRD010000007">
    <property type="protein sequence ID" value="KAG2211934.1"/>
    <property type="molecule type" value="Genomic_DNA"/>
</dbReference>
<dbReference type="InterPro" id="IPR003591">
    <property type="entry name" value="Leu-rich_rpt_typical-subtyp"/>
</dbReference>
<evidence type="ECO:0000313" key="4">
    <source>
        <dbReference type="Proteomes" id="UP000603453"/>
    </source>
</evidence>
<dbReference type="AlphaFoldDB" id="A0A8H7RI79"/>
<evidence type="ECO:0000313" key="3">
    <source>
        <dbReference type="EMBL" id="KAG2211934.1"/>
    </source>
</evidence>
<dbReference type="Gene3D" id="3.80.10.10">
    <property type="entry name" value="Ribonuclease Inhibitor"/>
    <property type="match status" value="2"/>
</dbReference>
<keyword evidence="2" id="KW-0677">Repeat</keyword>
<keyword evidence="1" id="KW-0433">Leucine-rich repeat</keyword>
<dbReference type="OrthoDB" id="660555at2759"/>
<reference evidence="3" key="1">
    <citation type="submission" date="2020-12" db="EMBL/GenBank/DDBJ databases">
        <title>Metabolic potential, ecology and presence of endohyphal bacteria is reflected in genomic diversity of Mucoromycotina.</title>
        <authorList>
            <person name="Muszewska A."/>
            <person name="Okrasinska A."/>
            <person name="Steczkiewicz K."/>
            <person name="Drgas O."/>
            <person name="Orlowska M."/>
            <person name="Perlinska-Lenart U."/>
            <person name="Aleksandrzak-Piekarczyk T."/>
            <person name="Szatraj K."/>
            <person name="Zielenkiewicz U."/>
            <person name="Pilsyk S."/>
            <person name="Malc E."/>
            <person name="Mieczkowski P."/>
            <person name="Kruszewska J.S."/>
            <person name="Biernat P."/>
            <person name="Pawlowska J."/>
        </authorList>
    </citation>
    <scope>NUCLEOTIDE SEQUENCE</scope>
    <source>
        <strain evidence="3">WA0000017839</strain>
    </source>
</reference>
<dbReference type="SUPFAM" id="SSF52058">
    <property type="entry name" value="L domain-like"/>
    <property type="match status" value="1"/>
</dbReference>
<evidence type="ECO:0000256" key="1">
    <source>
        <dbReference type="ARBA" id="ARBA00022614"/>
    </source>
</evidence>
<accession>A0A8H7RI79</accession>
<dbReference type="PANTHER" id="PTHR45752">
    <property type="entry name" value="LEUCINE-RICH REPEAT-CONTAINING"/>
    <property type="match status" value="1"/>
</dbReference>
<comment type="caution">
    <text evidence="3">The sequence shown here is derived from an EMBL/GenBank/DDBJ whole genome shotgun (WGS) entry which is preliminary data.</text>
</comment>
<dbReference type="Proteomes" id="UP000603453">
    <property type="component" value="Unassembled WGS sequence"/>
</dbReference>
<dbReference type="InterPro" id="IPR001611">
    <property type="entry name" value="Leu-rich_rpt"/>
</dbReference>
<keyword evidence="4" id="KW-1185">Reference proteome</keyword>
<dbReference type="Pfam" id="PF00560">
    <property type="entry name" value="LRR_1"/>
    <property type="match status" value="1"/>
</dbReference>
<sequence>MITYLIGGQSLKGVEYVPNDAVSSVSSSLSDVYTDIEPTFTDTNKNLKRLGLTSSDFSSQLLQANNPTCVMDLDASRNEITALPDPLQLFTGLTRLVLSNNSISIIPPELYQHLVQLEILILSGNRIEIIPEDMPSYLPHLMSLYLDGNLIRYLPDTIGNWKDLREFRLGSFYGGNQIRELPETMADMFSLVDLDVSFNQLETVFPDTFRHLPNINCINLSHNQLTTLPDTPLFGTCHRLAVIDLSDNLINSLPPMVSNDILRLKRLELLNLSHNQLKILPTELLDQSHFQVVIKGNPMTDQTTRNDVMQEADVTDAPFLLHSLREISLRSIALLSSTEVMLRIPEHISSDLNKTQTCPSCAQPYIREWISTAQLKSYQGHPSVMRKVRFCGTKCWQEYREILHEEAIRIQELDPRQQQQDALNFINHHTMESGSIDWIMAAVSAASAQEEQVDILANSLFLN</sequence>
<dbReference type="SMART" id="SM00369">
    <property type="entry name" value="LRR_TYP"/>
    <property type="match status" value="7"/>
</dbReference>
<evidence type="ECO:0000256" key="2">
    <source>
        <dbReference type="ARBA" id="ARBA00022737"/>
    </source>
</evidence>
<evidence type="ECO:0008006" key="5">
    <source>
        <dbReference type="Google" id="ProtNLM"/>
    </source>
</evidence>
<organism evidence="3 4">
    <name type="scientific">Mucor saturninus</name>
    <dbReference type="NCBI Taxonomy" id="64648"/>
    <lineage>
        <taxon>Eukaryota</taxon>
        <taxon>Fungi</taxon>
        <taxon>Fungi incertae sedis</taxon>
        <taxon>Mucoromycota</taxon>
        <taxon>Mucoromycotina</taxon>
        <taxon>Mucoromycetes</taxon>
        <taxon>Mucorales</taxon>
        <taxon>Mucorineae</taxon>
        <taxon>Mucoraceae</taxon>
        <taxon>Mucor</taxon>
    </lineage>
</organism>
<name>A0A8H7RI79_9FUNG</name>
<dbReference type="SMART" id="SM00364">
    <property type="entry name" value="LRR_BAC"/>
    <property type="match status" value="5"/>
</dbReference>
<gene>
    <name evidence="3" type="ORF">INT47_004621</name>
</gene>
<dbReference type="PANTHER" id="PTHR45752:SF187">
    <property type="entry name" value="LEUCINE-RICH REPEAT AND IQ DOMAIN-CONTAINING PROTEIN 4"/>
    <property type="match status" value="1"/>
</dbReference>
<protein>
    <recommendedName>
        <fullName evidence="5">L domain-like protein</fullName>
    </recommendedName>
</protein>
<dbReference type="InterPro" id="IPR032675">
    <property type="entry name" value="LRR_dom_sf"/>
</dbReference>